<dbReference type="EMBL" id="CAAE01009846">
    <property type="protein sequence ID" value="CAF92355.1"/>
    <property type="molecule type" value="Genomic_DNA"/>
</dbReference>
<feature type="region of interest" description="Disordered" evidence="1">
    <location>
        <begin position="28"/>
        <end position="80"/>
    </location>
</feature>
<reference evidence="3" key="1">
    <citation type="journal article" date="2004" name="Nature">
        <title>Genome duplication in the teleost fish Tetraodon nigroviridis reveals the early vertebrate proto-karyotype.</title>
        <authorList>
            <person name="Jaillon O."/>
            <person name="Aury J.-M."/>
            <person name="Brunet F."/>
            <person name="Petit J.-L."/>
            <person name="Stange-Thomann N."/>
            <person name="Mauceli E."/>
            <person name="Bouneau L."/>
            <person name="Fischer C."/>
            <person name="Ozouf-Costaz C."/>
            <person name="Bernot A."/>
            <person name="Nicaud S."/>
            <person name="Jaffe D."/>
            <person name="Fisher S."/>
            <person name="Lutfalla G."/>
            <person name="Dossat C."/>
            <person name="Segurens B."/>
            <person name="Dasilva C."/>
            <person name="Salanoubat M."/>
            <person name="Levy M."/>
            <person name="Boudet N."/>
            <person name="Castellano S."/>
            <person name="Anthouard V."/>
            <person name="Jubin C."/>
            <person name="Castelli V."/>
            <person name="Katinka M."/>
            <person name="Vacherie B."/>
            <person name="Biemont C."/>
            <person name="Skalli Z."/>
            <person name="Cattolico L."/>
            <person name="Poulain J."/>
            <person name="De Berardinis V."/>
            <person name="Cruaud C."/>
            <person name="Duprat S."/>
            <person name="Brottier P."/>
            <person name="Coutanceau J.-P."/>
            <person name="Gouzy J."/>
            <person name="Parra G."/>
            <person name="Lardier G."/>
            <person name="Chapple C."/>
            <person name="McKernan K.J."/>
            <person name="McEwan P."/>
            <person name="Bosak S."/>
            <person name="Kellis M."/>
            <person name="Volff J.-N."/>
            <person name="Guigo R."/>
            <person name="Zody M.C."/>
            <person name="Mesirov J."/>
            <person name="Lindblad-Toh K."/>
            <person name="Birren B."/>
            <person name="Nusbaum C."/>
            <person name="Kahn D."/>
            <person name="Robinson-Rechavi M."/>
            <person name="Laudet V."/>
            <person name="Schachter V."/>
            <person name="Quetier F."/>
            <person name="Saurin W."/>
            <person name="Scarpelli C."/>
            <person name="Wincker P."/>
            <person name="Lander E.S."/>
            <person name="Weissenbach J."/>
            <person name="Roest Crollius H."/>
        </authorList>
    </citation>
    <scope>NUCLEOTIDE SEQUENCE [LARGE SCALE GENOMIC DNA]</scope>
</reference>
<evidence type="ECO:0000256" key="2">
    <source>
        <dbReference type="SAM" id="SignalP"/>
    </source>
</evidence>
<proteinExistence type="predicted"/>
<evidence type="ECO:0000256" key="1">
    <source>
        <dbReference type="SAM" id="MobiDB-lite"/>
    </source>
</evidence>
<feature type="chain" id="PRO_5010138840" evidence="2">
    <location>
        <begin position="22"/>
        <end position="115"/>
    </location>
</feature>
<organism evidence="3">
    <name type="scientific">Tetraodon nigroviridis</name>
    <name type="common">Spotted green pufferfish</name>
    <name type="synonym">Chelonodon nigroviridis</name>
    <dbReference type="NCBI Taxonomy" id="99883"/>
    <lineage>
        <taxon>Eukaryota</taxon>
        <taxon>Metazoa</taxon>
        <taxon>Chordata</taxon>
        <taxon>Craniata</taxon>
        <taxon>Vertebrata</taxon>
        <taxon>Euteleostomi</taxon>
        <taxon>Actinopterygii</taxon>
        <taxon>Neopterygii</taxon>
        <taxon>Teleostei</taxon>
        <taxon>Neoteleostei</taxon>
        <taxon>Acanthomorphata</taxon>
        <taxon>Eupercaria</taxon>
        <taxon>Tetraodontiformes</taxon>
        <taxon>Tetradontoidea</taxon>
        <taxon>Tetraodontidae</taxon>
        <taxon>Tetraodon</taxon>
    </lineage>
</organism>
<dbReference type="EMBL" id="CAAE01014664">
    <property type="protein sequence ID" value="CAG01888.1"/>
    <property type="molecule type" value="Genomic_DNA"/>
</dbReference>
<reference evidence="3" key="2">
    <citation type="submission" date="2004-02" db="EMBL/GenBank/DDBJ databases">
        <authorList>
            <consortium name="Genoscope"/>
            <consortium name="Whitehead Institute Centre for Genome Research"/>
        </authorList>
    </citation>
    <scope>NUCLEOTIDE SEQUENCE</scope>
</reference>
<feature type="compositionally biased region" description="Basic and acidic residues" evidence="1">
    <location>
        <begin position="69"/>
        <end position="79"/>
    </location>
</feature>
<keyword evidence="2" id="KW-0732">Signal</keyword>
<dbReference type="KEGG" id="tng:GSTEN00007518G001"/>
<feature type="compositionally biased region" description="Basic and acidic residues" evidence="1">
    <location>
        <begin position="31"/>
        <end position="53"/>
    </location>
</feature>
<feature type="signal peptide" evidence="2">
    <location>
        <begin position="1"/>
        <end position="21"/>
    </location>
</feature>
<evidence type="ECO:0000313" key="3">
    <source>
        <dbReference type="EMBL" id="CAF92355.1"/>
    </source>
</evidence>
<dbReference type="KEGG" id="tng:GSTEN00020811G001"/>
<evidence type="ECO:0000313" key="4">
    <source>
        <dbReference type="EMBL" id="CAG01888.1"/>
    </source>
</evidence>
<accession>Q4T427</accession>
<dbReference type="AlphaFoldDB" id="Q4T427"/>
<gene>
    <name evidence="3" type="ORF">GSTENG00007518001</name>
    <name evidence="4" type="ORF">GSTENG00020811001</name>
</gene>
<sequence length="115" mass="12689">MFWKLAVLCGACVLLLLRAEGVRTVTFRRTHPGEERGQGRARSSRDISGDQRPPRGPPFVSCRTPLTPTEHRVLDDNTHETGFNGDDGSYVILTWVGDGTGVSILECFGTIVLKY</sequence>
<name>Q4T427_TETNG</name>
<protein>
    <submittedName>
        <fullName evidence="3">(spotted green pufferfish) hypothetical protein</fullName>
    </submittedName>
    <submittedName>
        <fullName evidence="4">Chromosome 19 SCAF14664, whole genome shotgun sequence</fullName>
    </submittedName>
</protein>